<feature type="region of interest" description="Disordered" evidence="1">
    <location>
        <begin position="1"/>
        <end position="34"/>
    </location>
</feature>
<dbReference type="InterPro" id="IPR021880">
    <property type="entry name" value="DUF3489"/>
</dbReference>
<gene>
    <name evidence="2" type="ORF">PEL8287_02943</name>
</gene>
<dbReference type="SUPFAM" id="SSF46785">
    <property type="entry name" value="Winged helix' DNA-binding domain"/>
    <property type="match status" value="1"/>
</dbReference>
<name>A0A1Y5T8Q2_9RHOB</name>
<evidence type="ECO:0000256" key="1">
    <source>
        <dbReference type="SAM" id="MobiDB-lite"/>
    </source>
</evidence>
<protein>
    <recommendedName>
        <fullName evidence="4">DUF3489 domain-containing protein</fullName>
    </recommendedName>
</protein>
<dbReference type="AlphaFoldDB" id="A0A1Y5T8Q2"/>
<dbReference type="InterPro" id="IPR036390">
    <property type="entry name" value="WH_DNA-bd_sf"/>
</dbReference>
<dbReference type="InterPro" id="IPR036388">
    <property type="entry name" value="WH-like_DNA-bd_sf"/>
</dbReference>
<reference evidence="2 3" key="1">
    <citation type="submission" date="2017-03" db="EMBL/GenBank/DDBJ databases">
        <authorList>
            <person name="Afonso C.L."/>
            <person name="Miller P.J."/>
            <person name="Scott M.A."/>
            <person name="Spackman E."/>
            <person name="Goraichik I."/>
            <person name="Dimitrov K.M."/>
            <person name="Suarez D.L."/>
            <person name="Swayne D.E."/>
        </authorList>
    </citation>
    <scope>NUCLEOTIDE SEQUENCE [LARGE SCALE GENOMIC DNA]</scope>
    <source>
        <strain evidence="2 3">CECT 8287</strain>
    </source>
</reference>
<evidence type="ECO:0000313" key="3">
    <source>
        <dbReference type="Proteomes" id="UP000193827"/>
    </source>
</evidence>
<dbReference type="Proteomes" id="UP000193827">
    <property type="component" value="Unassembled WGS sequence"/>
</dbReference>
<dbReference type="Gene3D" id="1.10.10.10">
    <property type="entry name" value="Winged helix-like DNA-binding domain superfamily/Winged helix DNA-binding domain"/>
    <property type="match status" value="1"/>
</dbReference>
<dbReference type="Pfam" id="PF11994">
    <property type="entry name" value="DUF3489"/>
    <property type="match status" value="1"/>
</dbReference>
<feature type="compositionally biased region" description="Basic and acidic residues" evidence="1">
    <location>
        <begin position="1"/>
        <end position="12"/>
    </location>
</feature>
<keyword evidence="3" id="KW-1185">Reference proteome</keyword>
<proteinExistence type="predicted"/>
<evidence type="ECO:0000313" key="2">
    <source>
        <dbReference type="EMBL" id="SLN54789.1"/>
    </source>
</evidence>
<dbReference type="EMBL" id="FWFL01000007">
    <property type="protein sequence ID" value="SLN54789.1"/>
    <property type="molecule type" value="Genomic_DNA"/>
</dbReference>
<sequence>MTEHQMIEHETEAAAPGSAKPRPGNTTGKSKSDKLSKLLLRQNGATVAQLQKQLGWQPHTIRAAISRLRSSGLTIDLDRSGKVARYRVVSEKDQ</sequence>
<evidence type="ECO:0008006" key="4">
    <source>
        <dbReference type="Google" id="ProtNLM"/>
    </source>
</evidence>
<accession>A0A1Y5T8Q2</accession>
<organism evidence="2 3">
    <name type="scientific">Roseovarius litorisediminis</name>
    <dbReference type="NCBI Taxonomy" id="1312363"/>
    <lineage>
        <taxon>Bacteria</taxon>
        <taxon>Pseudomonadati</taxon>
        <taxon>Pseudomonadota</taxon>
        <taxon>Alphaproteobacteria</taxon>
        <taxon>Rhodobacterales</taxon>
        <taxon>Roseobacteraceae</taxon>
        <taxon>Roseovarius</taxon>
    </lineage>
</organism>
<dbReference type="RefSeq" id="WP_217807686.1">
    <property type="nucleotide sequence ID" value="NZ_FWFL01000007.1"/>
</dbReference>